<evidence type="ECO:0000313" key="2">
    <source>
        <dbReference type="EMBL" id="MBO1919840.1"/>
    </source>
</evidence>
<evidence type="ECO:0000256" key="1">
    <source>
        <dbReference type="SAM" id="Phobius"/>
    </source>
</evidence>
<feature type="transmembrane region" description="Helical" evidence="1">
    <location>
        <begin position="20"/>
        <end position="41"/>
    </location>
</feature>
<reference evidence="2" key="1">
    <citation type="submission" date="2021-03" db="EMBL/GenBank/DDBJ databases">
        <title>Molecular epidemiology and mechanisms of colistin and carbapenem resistance in Enterobacteriaceae from clinical isolates, the environment and porcine samples in Pretoria, South Africa.</title>
        <authorList>
            <person name="Bogoshi D."/>
            <person name="Mbelle N.M."/>
            <person name="Naidoo V."/>
            <person name="Osei Sekyere J."/>
        </authorList>
    </citation>
    <scope>NUCLEOTIDE SEQUENCE</scope>
    <source>
        <strain evidence="2">ESB009</strain>
    </source>
</reference>
<accession>A0A939NBY8</accession>
<dbReference type="EMBL" id="JAGETT010000010">
    <property type="protein sequence ID" value="MBO1919840.1"/>
    <property type="molecule type" value="Genomic_DNA"/>
</dbReference>
<gene>
    <name evidence="2" type="ORF">J4710_02905</name>
</gene>
<sequence>MMIVLIISYILIPHTTNKDGTWDFISSFQIMIGLITVVFAIKELAKPDNNFAVLFGAFAIESSL</sequence>
<organism evidence="2">
    <name type="scientific">Staphylococcus xylosus</name>
    <dbReference type="NCBI Taxonomy" id="1288"/>
    <lineage>
        <taxon>Bacteria</taxon>
        <taxon>Bacillati</taxon>
        <taxon>Bacillota</taxon>
        <taxon>Bacilli</taxon>
        <taxon>Bacillales</taxon>
        <taxon>Staphylococcaceae</taxon>
        <taxon>Staphylococcus</taxon>
    </lineage>
</organism>
<protein>
    <submittedName>
        <fullName evidence="2">Uncharacterized protein</fullName>
    </submittedName>
</protein>
<comment type="caution">
    <text evidence="2">The sequence shown here is derived from an EMBL/GenBank/DDBJ whole genome shotgun (WGS) entry which is preliminary data.</text>
</comment>
<keyword evidence="1" id="KW-0472">Membrane</keyword>
<name>A0A939NBY8_STAXY</name>
<keyword evidence="1" id="KW-1133">Transmembrane helix</keyword>
<dbReference type="AlphaFoldDB" id="A0A939NBY8"/>
<keyword evidence="1" id="KW-0812">Transmembrane</keyword>
<proteinExistence type="predicted"/>